<dbReference type="SUPFAM" id="SSF103473">
    <property type="entry name" value="MFS general substrate transporter"/>
    <property type="match status" value="1"/>
</dbReference>
<accession>A0A8I6SK55</accession>
<evidence type="ECO:0000313" key="10">
    <source>
        <dbReference type="Proteomes" id="UP000494040"/>
    </source>
</evidence>
<evidence type="ECO:0000256" key="1">
    <source>
        <dbReference type="ARBA" id="ARBA00004141"/>
    </source>
</evidence>
<dbReference type="PANTHER" id="PTHR23503">
    <property type="entry name" value="SOLUTE CARRIER FAMILY 2"/>
    <property type="match status" value="1"/>
</dbReference>
<dbReference type="PROSITE" id="PS00217">
    <property type="entry name" value="SUGAR_TRANSPORT_2"/>
    <property type="match status" value="1"/>
</dbReference>
<dbReference type="EnsemblMetazoa" id="XM_024224763.1">
    <property type="protein sequence ID" value="XP_024080531.1"/>
    <property type="gene ID" value="LOC106662128"/>
</dbReference>
<dbReference type="AlphaFoldDB" id="A0A8I6SK55"/>
<proteinExistence type="predicted"/>
<keyword evidence="5" id="KW-0175">Coiled coil</keyword>
<organism evidence="9 10">
    <name type="scientific">Cimex lectularius</name>
    <name type="common">Bed bug</name>
    <name type="synonym">Acanthia lectularia</name>
    <dbReference type="NCBI Taxonomy" id="79782"/>
    <lineage>
        <taxon>Eukaryota</taxon>
        <taxon>Metazoa</taxon>
        <taxon>Ecdysozoa</taxon>
        <taxon>Arthropoda</taxon>
        <taxon>Hexapoda</taxon>
        <taxon>Insecta</taxon>
        <taxon>Pterygota</taxon>
        <taxon>Neoptera</taxon>
        <taxon>Paraneoptera</taxon>
        <taxon>Hemiptera</taxon>
        <taxon>Heteroptera</taxon>
        <taxon>Panheteroptera</taxon>
        <taxon>Cimicomorpha</taxon>
        <taxon>Cimicidae</taxon>
        <taxon>Cimex</taxon>
    </lineage>
</organism>
<dbReference type="Pfam" id="PF00083">
    <property type="entry name" value="Sugar_tr"/>
    <property type="match status" value="1"/>
</dbReference>
<dbReference type="InterPro" id="IPR003663">
    <property type="entry name" value="Sugar/inositol_transpt"/>
</dbReference>
<evidence type="ECO:0000313" key="9">
    <source>
        <dbReference type="EnsemblMetazoa" id="XP_024080531.1"/>
    </source>
</evidence>
<keyword evidence="3 7" id="KW-1133">Transmembrane helix</keyword>
<feature type="transmembrane region" description="Helical" evidence="7">
    <location>
        <begin position="140"/>
        <end position="160"/>
    </location>
</feature>
<feature type="transmembrane region" description="Helical" evidence="7">
    <location>
        <begin position="445"/>
        <end position="463"/>
    </location>
</feature>
<feature type="transmembrane region" description="Helical" evidence="7">
    <location>
        <begin position="470"/>
        <end position="491"/>
    </location>
</feature>
<comment type="subcellular location">
    <subcellularLocation>
        <location evidence="1">Membrane</location>
        <topology evidence="1">Multi-pass membrane protein</topology>
    </subcellularLocation>
</comment>
<feature type="coiled-coil region" evidence="5">
    <location>
        <begin position="76"/>
        <end position="127"/>
    </location>
</feature>
<feature type="transmembrane region" description="Helical" evidence="7">
    <location>
        <begin position="256"/>
        <end position="276"/>
    </location>
</feature>
<dbReference type="GO" id="GO:0015149">
    <property type="term" value="F:hexose transmembrane transporter activity"/>
    <property type="evidence" value="ECO:0007669"/>
    <property type="project" value="TreeGrafter"/>
</dbReference>
<dbReference type="PANTHER" id="PTHR23503:SF128">
    <property type="entry name" value="GLUCOSE TRANSPORTER TYPE 1"/>
    <property type="match status" value="1"/>
</dbReference>
<protein>
    <recommendedName>
        <fullName evidence="8">Major facilitator superfamily (MFS) profile domain-containing protein</fullName>
    </recommendedName>
</protein>
<dbReference type="OrthoDB" id="4540492at2759"/>
<dbReference type="InterPro" id="IPR005829">
    <property type="entry name" value="Sugar_transporter_CS"/>
</dbReference>
<feature type="compositionally biased region" description="Basic and acidic residues" evidence="6">
    <location>
        <begin position="1"/>
        <end position="16"/>
    </location>
</feature>
<feature type="transmembrane region" description="Helical" evidence="7">
    <location>
        <begin position="195"/>
        <end position="219"/>
    </location>
</feature>
<feature type="transmembrane region" description="Helical" evidence="7">
    <location>
        <begin position="404"/>
        <end position="425"/>
    </location>
</feature>
<feature type="transmembrane region" description="Helical" evidence="7">
    <location>
        <begin position="511"/>
        <end position="531"/>
    </location>
</feature>
<dbReference type="PROSITE" id="PS50850">
    <property type="entry name" value="MFS"/>
    <property type="match status" value="1"/>
</dbReference>
<feature type="transmembrane region" description="Helical" evidence="7">
    <location>
        <begin position="288"/>
        <end position="306"/>
    </location>
</feature>
<feature type="compositionally biased region" description="Pro residues" evidence="6">
    <location>
        <begin position="665"/>
        <end position="681"/>
    </location>
</feature>
<evidence type="ECO:0000259" key="8">
    <source>
        <dbReference type="PROSITE" id="PS50850"/>
    </source>
</evidence>
<feature type="region of interest" description="Disordered" evidence="6">
    <location>
        <begin position="1"/>
        <end position="24"/>
    </location>
</feature>
<dbReference type="InterPro" id="IPR036259">
    <property type="entry name" value="MFS_trans_sf"/>
</dbReference>
<evidence type="ECO:0000256" key="4">
    <source>
        <dbReference type="ARBA" id="ARBA00023136"/>
    </source>
</evidence>
<dbReference type="Gene3D" id="1.20.1250.20">
    <property type="entry name" value="MFS general substrate transporter like domains"/>
    <property type="match status" value="1"/>
</dbReference>
<sequence>MRLSTTEDRGKPRDGDTTAQLTHPDDDETTLRQLLMSLQKQVTVMSVNLNAKLDELQRSDRQLETTVALCEIRSQLQELTKSVESCQSEVSEVKRDMVAIKHEVDTFQQVKEQIEELKVFVDRLDEQTHRRKLRLLEQGLTFFLSYTIMASMLGMFQFGYNTGVINAPENNIEKFMRDVYRDRNKKDLQEDSAKLMYSFAVSIFAIGGMIGGFSGGAVANKFGRKGGLLINNFVGISGAAMMAFTKACNSYEMLFLGRFIIGVNCGLNTSLVPMYISEIAPLNLRGGLGTVNQLAVTVGLLISQILGIDEILGTDDGWPVLLGLAICPAVIQLILLPICPESPRYLLITKQWEEEARKALRRLRASNQVEEDIEEMRAEQRAQQSENTVSISELICSPTLRQPLIISIVMQLSQQLSGIIAVFYYSTDIFMNSGLSEEIAKDMTIGIGAIMVIMTLATVPLMDRMGRRTLHLYGLGGMFIFSIFITISFLIKEFFGYVQEMIDWMSYLSVASTLMFVVFFALGPGSIPWLITAELFSQGPRPTAMSIAVLVNWLANFLVGIGFKPMQRCLENYTFLPFAVLLAGFWIFTYKKVPETKNKTFEEILVLFRNNNGRGSLRDNRLYGSTLNCVNSLEQRLATTERSTVNPLPQSFASEHFSQDLGQPVRPPPPLPPPRHPNNGV</sequence>
<feature type="transmembrane region" description="Helical" evidence="7">
    <location>
        <begin position="318"/>
        <end position="338"/>
    </location>
</feature>
<feature type="region of interest" description="Disordered" evidence="6">
    <location>
        <begin position="656"/>
        <end position="681"/>
    </location>
</feature>
<evidence type="ECO:0000256" key="7">
    <source>
        <dbReference type="SAM" id="Phobius"/>
    </source>
</evidence>
<dbReference type="InterPro" id="IPR005828">
    <property type="entry name" value="MFS_sugar_transport-like"/>
</dbReference>
<dbReference type="NCBIfam" id="TIGR00879">
    <property type="entry name" value="SP"/>
    <property type="match status" value="1"/>
</dbReference>
<feature type="domain" description="Major facilitator superfamily (MFS) profile" evidence="8">
    <location>
        <begin position="147"/>
        <end position="597"/>
    </location>
</feature>
<dbReference type="RefSeq" id="XP_024080531.1">
    <property type="nucleotide sequence ID" value="XM_024224763.1"/>
</dbReference>
<keyword evidence="2 7" id="KW-0812">Transmembrane</keyword>
<keyword evidence="4 7" id="KW-0472">Membrane</keyword>
<feature type="transmembrane region" description="Helical" evidence="7">
    <location>
        <begin position="226"/>
        <end position="244"/>
    </location>
</feature>
<dbReference type="PRINTS" id="PR00171">
    <property type="entry name" value="SUGRTRNSPORT"/>
</dbReference>
<keyword evidence="10" id="KW-1185">Reference proteome</keyword>
<evidence type="ECO:0000256" key="2">
    <source>
        <dbReference type="ARBA" id="ARBA00022692"/>
    </source>
</evidence>
<dbReference type="CTD" id="38109"/>
<dbReference type="GO" id="GO:0016020">
    <property type="term" value="C:membrane"/>
    <property type="evidence" value="ECO:0007669"/>
    <property type="project" value="UniProtKB-SubCell"/>
</dbReference>
<dbReference type="FunFam" id="1.20.1250.20:FF:000029">
    <property type="entry name" value="solute carrier family 2, facilitated glucose transporter member 4"/>
    <property type="match status" value="1"/>
</dbReference>
<evidence type="ECO:0000256" key="3">
    <source>
        <dbReference type="ARBA" id="ARBA00022989"/>
    </source>
</evidence>
<dbReference type="Proteomes" id="UP000494040">
    <property type="component" value="Unassembled WGS sequence"/>
</dbReference>
<dbReference type="InterPro" id="IPR045263">
    <property type="entry name" value="GLUT"/>
</dbReference>
<dbReference type="PROSITE" id="PS00216">
    <property type="entry name" value="SUGAR_TRANSPORT_1"/>
    <property type="match status" value="1"/>
</dbReference>
<evidence type="ECO:0000256" key="6">
    <source>
        <dbReference type="SAM" id="MobiDB-lite"/>
    </source>
</evidence>
<dbReference type="InterPro" id="IPR020846">
    <property type="entry name" value="MFS_dom"/>
</dbReference>
<feature type="transmembrane region" description="Helical" evidence="7">
    <location>
        <begin position="543"/>
        <end position="561"/>
    </location>
</feature>
<feature type="transmembrane region" description="Helical" evidence="7">
    <location>
        <begin position="573"/>
        <end position="590"/>
    </location>
</feature>
<name>A0A8I6SK55_CIMLE</name>
<dbReference type="GeneID" id="106662128"/>
<evidence type="ECO:0000256" key="5">
    <source>
        <dbReference type="SAM" id="Coils"/>
    </source>
</evidence>
<reference evidence="9" key="1">
    <citation type="submission" date="2022-01" db="UniProtKB">
        <authorList>
            <consortium name="EnsemblMetazoa"/>
        </authorList>
    </citation>
    <scope>IDENTIFICATION</scope>
</reference>